<dbReference type="SMART" id="SM00360">
    <property type="entry name" value="RRM"/>
    <property type="match status" value="1"/>
</dbReference>
<dbReference type="PROSITE" id="PS50102">
    <property type="entry name" value="RRM"/>
    <property type="match status" value="1"/>
</dbReference>
<keyword evidence="4" id="KW-1185">Reference proteome</keyword>
<dbReference type="GO" id="GO:0005847">
    <property type="term" value="C:mRNA cleavage and polyadenylation specificity factor complex"/>
    <property type="evidence" value="ECO:0007669"/>
    <property type="project" value="TreeGrafter"/>
</dbReference>
<reference evidence="3 4" key="2">
    <citation type="submission" date="2014-03" db="EMBL/GenBank/DDBJ databases">
        <title>The Genome Sequence of Anncaliia algerae insect isolate PRA339.</title>
        <authorList>
            <consortium name="The Broad Institute Genome Sequencing Platform"/>
            <consortium name="The Broad Institute Genome Sequencing Center for Infectious Disease"/>
            <person name="Cuomo C."/>
            <person name="Becnel J."/>
            <person name="Sanscrainte N."/>
            <person name="Walker B."/>
            <person name="Young S.K."/>
            <person name="Zeng Q."/>
            <person name="Gargeya S."/>
            <person name="Fitzgerald M."/>
            <person name="Haas B."/>
            <person name="Abouelleil A."/>
            <person name="Alvarado L."/>
            <person name="Arachchi H.M."/>
            <person name="Berlin A.M."/>
            <person name="Chapman S.B."/>
            <person name="Dewar J."/>
            <person name="Goldberg J."/>
            <person name="Griggs A."/>
            <person name="Gujja S."/>
            <person name="Hansen M."/>
            <person name="Howarth C."/>
            <person name="Imamovic A."/>
            <person name="Larimer J."/>
            <person name="McCowan C."/>
            <person name="Murphy C."/>
            <person name="Neiman D."/>
            <person name="Pearson M."/>
            <person name="Priest M."/>
            <person name="Roberts A."/>
            <person name="Saif S."/>
            <person name="Shea T."/>
            <person name="Sisk P."/>
            <person name="Sykes S."/>
            <person name="Wortman J."/>
            <person name="Nusbaum C."/>
            <person name="Birren B."/>
        </authorList>
    </citation>
    <scope>NUCLEOTIDE SEQUENCE [LARGE SCALE GENOMIC DNA]</scope>
    <source>
        <strain evidence="3 4">PRA339</strain>
    </source>
</reference>
<dbReference type="Proteomes" id="UP000030655">
    <property type="component" value="Unassembled WGS sequence"/>
</dbReference>
<dbReference type="Pfam" id="PF00076">
    <property type="entry name" value="RRM_1"/>
    <property type="match status" value="1"/>
</dbReference>
<protein>
    <recommendedName>
        <fullName evidence="2">RRM domain-containing protein</fullName>
    </recommendedName>
</protein>
<accession>A0A059EWI9</accession>
<dbReference type="HOGENOM" id="CLU_028601_2_1_1"/>
<feature type="domain" description="RRM" evidence="2">
    <location>
        <begin position="5"/>
        <end position="82"/>
    </location>
</feature>
<evidence type="ECO:0000256" key="1">
    <source>
        <dbReference type="PROSITE-ProRule" id="PRU00176"/>
    </source>
</evidence>
<dbReference type="InterPro" id="IPR025742">
    <property type="entry name" value="CSTF2_hinge"/>
</dbReference>
<dbReference type="PANTHER" id="PTHR45735:SF2">
    <property type="entry name" value="CLEAVAGE STIMULATION FACTOR SUBUNIT 2"/>
    <property type="match status" value="1"/>
</dbReference>
<reference evidence="4" key="1">
    <citation type="submission" date="2013-02" db="EMBL/GenBank/DDBJ databases">
        <authorList>
            <consortium name="The Broad Institute Genome Sequencing Platform"/>
            <person name="Cuomo C."/>
            <person name="Becnel J."/>
            <person name="Sanscrainte N."/>
            <person name="Walker B."/>
            <person name="Young S.K."/>
            <person name="Zeng Q."/>
            <person name="Gargeya S."/>
            <person name="Fitzgerald M."/>
            <person name="Haas B."/>
            <person name="Abouelleil A."/>
            <person name="Alvarado L."/>
            <person name="Arachchi H.M."/>
            <person name="Berlin A.M."/>
            <person name="Chapman S.B."/>
            <person name="Dewar J."/>
            <person name="Goldberg J."/>
            <person name="Griggs A."/>
            <person name="Gujja S."/>
            <person name="Hansen M."/>
            <person name="Howarth C."/>
            <person name="Imamovic A."/>
            <person name="Larimer J."/>
            <person name="McCowan C."/>
            <person name="Murphy C."/>
            <person name="Neiman D."/>
            <person name="Pearson M."/>
            <person name="Priest M."/>
            <person name="Roberts A."/>
            <person name="Saif S."/>
            <person name="Shea T."/>
            <person name="Sisk P."/>
            <person name="Sykes S."/>
            <person name="Wortman J."/>
            <person name="Nusbaum C."/>
            <person name="Birren B."/>
        </authorList>
    </citation>
    <scope>NUCLEOTIDE SEQUENCE [LARGE SCALE GENOMIC DNA]</scope>
    <source>
        <strain evidence="4">PRA339</strain>
    </source>
</reference>
<dbReference type="InterPro" id="IPR012677">
    <property type="entry name" value="Nucleotide-bd_a/b_plait_sf"/>
</dbReference>
<organism evidence="3 4">
    <name type="scientific">Anncaliia algerae PRA339</name>
    <dbReference type="NCBI Taxonomy" id="1288291"/>
    <lineage>
        <taxon>Eukaryota</taxon>
        <taxon>Fungi</taxon>
        <taxon>Fungi incertae sedis</taxon>
        <taxon>Microsporidia</taxon>
        <taxon>Tubulinosematoidea</taxon>
        <taxon>Tubulinosematidae</taxon>
        <taxon>Anncaliia</taxon>
    </lineage>
</organism>
<sequence length="213" mass="24494">MAHGCSVFVGNIDFDVPEEKIIESLSSIGRVVSFRMMYDRNTGKSKGYGFAEYESAIIAEQAVQSLKLVFNGRPVKINYAETDLPSKPKFETQETIDVVEISRVVESMDKDNLKKVILFLKRMAIDQPNKLKKMLDENKALIVALYQSLIKLRLVDVSTIESLIKSSISLDDKSEMFKRIMQMNEEDLNMYPEDIRNRINKIKFNISRKNINE</sequence>
<gene>
    <name evidence="3" type="ORF">H312_03326</name>
</gene>
<dbReference type="PANTHER" id="PTHR45735">
    <property type="entry name" value="CLEAVAGE STIMULATION FACTOR SUBUNIT 2"/>
    <property type="match status" value="1"/>
</dbReference>
<dbReference type="EMBL" id="KK365307">
    <property type="protein sequence ID" value="KCZ79290.1"/>
    <property type="molecule type" value="Genomic_DNA"/>
</dbReference>
<dbReference type="AlphaFoldDB" id="A0A059EWI9"/>
<dbReference type="SUPFAM" id="SSF54928">
    <property type="entry name" value="RNA-binding domain, RBD"/>
    <property type="match status" value="1"/>
</dbReference>
<dbReference type="OrthoDB" id="272703at2759"/>
<evidence type="ECO:0000259" key="2">
    <source>
        <dbReference type="PROSITE" id="PS50102"/>
    </source>
</evidence>
<dbReference type="STRING" id="1288291.A0A059EWI9"/>
<keyword evidence="1" id="KW-0694">RNA-binding</keyword>
<dbReference type="InterPro" id="IPR035979">
    <property type="entry name" value="RBD_domain_sf"/>
</dbReference>
<evidence type="ECO:0000313" key="3">
    <source>
        <dbReference type="EMBL" id="KCZ79290.1"/>
    </source>
</evidence>
<dbReference type="InterPro" id="IPR000504">
    <property type="entry name" value="RRM_dom"/>
</dbReference>
<dbReference type="VEuPathDB" id="MicrosporidiaDB:H312_03326"/>
<proteinExistence type="predicted"/>
<dbReference type="Pfam" id="PF14327">
    <property type="entry name" value="CSTF2_hinge"/>
    <property type="match status" value="1"/>
</dbReference>
<dbReference type="Gene3D" id="3.30.70.330">
    <property type="match status" value="1"/>
</dbReference>
<evidence type="ECO:0000313" key="4">
    <source>
        <dbReference type="Proteomes" id="UP000030655"/>
    </source>
</evidence>
<name>A0A059EWI9_9MICR</name>
<dbReference type="GO" id="GO:0003729">
    <property type="term" value="F:mRNA binding"/>
    <property type="evidence" value="ECO:0007669"/>
    <property type="project" value="TreeGrafter"/>
</dbReference>